<dbReference type="AlphaFoldDB" id="A0A0A1T8X8"/>
<dbReference type="Proteomes" id="UP000039046">
    <property type="component" value="Unassembled WGS sequence"/>
</dbReference>
<feature type="chain" id="PRO_5001979027" evidence="1">
    <location>
        <begin position="19"/>
        <end position="187"/>
    </location>
</feature>
<organism evidence="2 3">
    <name type="scientific">[Torrubiella] hemipterigena</name>
    <dbReference type="NCBI Taxonomy" id="1531966"/>
    <lineage>
        <taxon>Eukaryota</taxon>
        <taxon>Fungi</taxon>
        <taxon>Dikarya</taxon>
        <taxon>Ascomycota</taxon>
        <taxon>Pezizomycotina</taxon>
        <taxon>Sordariomycetes</taxon>
        <taxon>Hypocreomycetidae</taxon>
        <taxon>Hypocreales</taxon>
        <taxon>Clavicipitaceae</taxon>
        <taxon>Clavicipitaceae incertae sedis</taxon>
        <taxon>'Torrubiella' clade</taxon>
    </lineage>
</organism>
<name>A0A0A1T8X8_9HYPO</name>
<feature type="signal peptide" evidence="1">
    <location>
        <begin position="1"/>
        <end position="18"/>
    </location>
</feature>
<accession>A0A0A1T8X8</accession>
<evidence type="ECO:0000256" key="1">
    <source>
        <dbReference type="SAM" id="SignalP"/>
    </source>
</evidence>
<dbReference type="HOGENOM" id="CLU_1469213_0_0_1"/>
<reference evidence="2 3" key="1">
    <citation type="journal article" date="2015" name="Genome Announc.">
        <title>Draft Genome Sequence and Gene Annotation of the Entomopathogenic Fungus Verticillium hemipterigenum.</title>
        <authorList>
            <person name="Horn F."/>
            <person name="Habel A."/>
            <person name="Scharf D.H."/>
            <person name="Dworschak J."/>
            <person name="Brakhage A.A."/>
            <person name="Guthke R."/>
            <person name="Hertweck C."/>
            <person name="Linde J."/>
        </authorList>
    </citation>
    <scope>NUCLEOTIDE SEQUENCE [LARGE SCALE GENOMIC DNA]</scope>
</reference>
<proteinExistence type="predicted"/>
<keyword evidence="1" id="KW-0732">Signal</keyword>
<sequence>MFASKFLALATLVASVVAQGIVEGSNPDENVSYTFEVASRQAACPKLQPANVEDALKRFNGLVPPAYTYGKTSESNPHVGAGALYLSYPEGTFAFTLTYDFVVPNATDTWVEKGADIANVYTAIREDVVKTWAEDTFQWKSYNVSKITDDAEPKHAGVFTFHISTPSFVKGCDTTCGGTCNPNNCKC</sequence>
<gene>
    <name evidence="2" type="ORF">VHEMI02771</name>
</gene>
<dbReference type="OrthoDB" id="5188072at2759"/>
<evidence type="ECO:0000313" key="2">
    <source>
        <dbReference type="EMBL" id="CEJ82722.1"/>
    </source>
</evidence>
<evidence type="ECO:0000313" key="3">
    <source>
        <dbReference type="Proteomes" id="UP000039046"/>
    </source>
</evidence>
<protein>
    <submittedName>
        <fullName evidence="2">Uncharacterized protein</fullName>
    </submittedName>
</protein>
<keyword evidence="3" id="KW-1185">Reference proteome</keyword>
<dbReference type="EMBL" id="CDHN01000001">
    <property type="protein sequence ID" value="CEJ82722.1"/>
    <property type="molecule type" value="Genomic_DNA"/>
</dbReference>